<accession>A0A5B0SHF3</accession>
<protein>
    <submittedName>
        <fullName evidence="3">Uncharacterized protein</fullName>
    </submittedName>
</protein>
<keyword evidence="1" id="KW-0732">Signal</keyword>
<keyword evidence="4" id="KW-1185">Reference proteome</keyword>
<evidence type="ECO:0000313" key="3">
    <source>
        <dbReference type="EMBL" id="KAA1137262.1"/>
    </source>
</evidence>
<dbReference type="OrthoDB" id="2508142at2759"/>
<organism evidence="3 5">
    <name type="scientific">Puccinia graminis f. sp. tritici</name>
    <dbReference type="NCBI Taxonomy" id="56615"/>
    <lineage>
        <taxon>Eukaryota</taxon>
        <taxon>Fungi</taxon>
        <taxon>Dikarya</taxon>
        <taxon>Basidiomycota</taxon>
        <taxon>Pucciniomycotina</taxon>
        <taxon>Pucciniomycetes</taxon>
        <taxon>Pucciniales</taxon>
        <taxon>Pucciniaceae</taxon>
        <taxon>Puccinia</taxon>
    </lineage>
</organism>
<comment type="caution">
    <text evidence="3">The sequence shown here is derived from an EMBL/GenBank/DDBJ whole genome shotgun (WGS) entry which is preliminary data.</text>
</comment>
<evidence type="ECO:0000256" key="1">
    <source>
        <dbReference type="SAM" id="SignalP"/>
    </source>
</evidence>
<name>A0A5B0SHF3_PUCGR</name>
<dbReference type="AlphaFoldDB" id="A0A5B0SHF3"/>
<sequence length="132" mass="15279">MKAINLYFAISALMSKVLCLSERIKHGEILYLVFDQQFPANDKGSISDFFQIMKNPSMGAGDNMLHCKNLTGHNLRIVNSEYEYFSFPPYSEMEIPCSYKKTVMIATFDPVVPLDQEMFERIESLAREQEYK</sequence>
<dbReference type="EMBL" id="VDEP01000010">
    <property type="protein sequence ID" value="KAA1137262.1"/>
    <property type="molecule type" value="Genomic_DNA"/>
</dbReference>
<feature type="signal peptide" evidence="1">
    <location>
        <begin position="1"/>
        <end position="19"/>
    </location>
</feature>
<dbReference type="EMBL" id="VSWC01000029">
    <property type="protein sequence ID" value="KAA1107166.1"/>
    <property type="molecule type" value="Genomic_DNA"/>
</dbReference>
<gene>
    <name evidence="2" type="ORF">PGT21_004784</name>
    <name evidence="3" type="ORF">PGTUg99_014320</name>
</gene>
<evidence type="ECO:0000313" key="4">
    <source>
        <dbReference type="Proteomes" id="UP000324748"/>
    </source>
</evidence>
<dbReference type="Proteomes" id="UP000324748">
    <property type="component" value="Unassembled WGS sequence"/>
</dbReference>
<dbReference type="Proteomes" id="UP000325313">
    <property type="component" value="Unassembled WGS sequence"/>
</dbReference>
<evidence type="ECO:0000313" key="2">
    <source>
        <dbReference type="EMBL" id="KAA1107166.1"/>
    </source>
</evidence>
<evidence type="ECO:0000313" key="5">
    <source>
        <dbReference type="Proteomes" id="UP000325313"/>
    </source>
</evidence>
<proteinExistence type="predicted"/>
<reference evidence="4 5" key="1">
    <citation type="submission" date="2019-05" db="EMBL/GenBank/DDBJ databases">
        <title>Emergence of the Ug99 lineage of the wheat stem rust pathogen through somatic hybridization.</title>
        <authorList>
            <person name="Li F."/>
            <person name="Upadhyaya N.M."/>
            <person name="Sperschneider J."/>
            <person name="Matny O."/>
            <person name="Nguyen-Phuc H."/>
            <person name="Mago R."/>
            <person name="Raley C."/>
            <person name="Miller M.E."/>
            <person name="Silverstein K.A.T."/>
            <person name="Henningsen E."/>
            <person name="Hirsch C.D."/>
            <person name="Visser B."/>
            <person name="Pretorius Z.A."/>
            <person name="Steffenson B.J."/>
            <person name="Schwessinger B."/>
            <person name="Dodds P.N."/>
            <person name="Figueroa M."/>
        </authorList>
    </citation>
    <scope>NUCLEOTIDE SEQUENCE [LARGE SCALE GENOMIC DNA]</scope>
    <source>
        <strain evidence="2">21-0</strain>
        <strain evidence="3 5">Ug99</strain>
    </source>
</reference>
<feature type="chain" id="PRO_5033475060" evidence="1">
    <location>
        <begin position="20"/>
        <end position="132"/>
    </location>
</feature>